<dbReference type="AlphaFoldDB" id="A0A2D6M016"/>
<protein>
    <submittedName>
        <fullName evidence="8">B12-binding domain-containing radical SAM protein</fullName>
    </submittedName>
</protein>
<dbReference type="Gene3D" id="3.80.30.20">
    <property type="entry name" value="tm_1862 like domain"/>
    <property type="match status" value="1"/>
</dbReference>
<keyword evidence="3" id="KW-0479">Metal-binding</keyword>
<feature type="domain" description="B12-binding" evidence="6">
    <location>
        <begin position="17"/>
        <end position="150"/>
    </location>
</feature>
<dbReference type="GO" id="GO:0003824">
    <property type="term" value="F:catalytic activity"/>
    <property type="evidence" value="ECO:0007669"/>
    <property type="project" value="InterPro"/>
</dbReference>
<keyword evidence="4" id="KW-0408">Iron</keyword>
<name>A0A2D6M016_9ARCH</name>
<dbReference type="EMBL" id="NZBU01000002">
    <property type="protein sequence ID" value="MAG21768.1"/>
    <property type="molecule type" value="Genomic_DNA"/>
</dbReference>
<proteinExistence type="predicted"/>
<organism evidence="8 9">
    <name type="scientific">Candidatus Iainarchaeum sp</name>
    <dbReference type="NCBI Taxonomy" id="3101447"/>
    <lineage>
        <taxon>Archaea</taxon>
        <taxon>Candidatus Iainarchaeota</taxon>
        <taxon>Candidatus Iainarchaeia</taxon>
        <taxon>Candidatus Iainarchaeales</taxon>
        <taxon>Candidatus Iainarchaeaceae</taxon>
        <taxon>Candidatus Iainarchaeum</taxon>
    </lineage>
</organism>
<dbReference type="InterPro" id="IPR006158">
    <property type="entry name" value="Cobalamin-bd"/>
</dbReference>
<dbReference type="InterPro" id="IPR007197">
    <property type="entry name" value="rSAM"/>
</dbReference>
<dbReference type="CDD" id="cd01335">
    <property type="entry name" value="Radical_SAM"/>
    <property type="match status" value="1"/>
</dbReference>
<sequence length="486" mass="55108">MKILLVNPPFLPKFSRSSRSPAVPKGGTLYYPLWLAYATGVLEKEGHDCKLVDAPAQGLSRKDILKVVKKFKPEVVVLDTSTPSIYNDVEVLEEIKAKHDCFAVLVGTHVSALPLKTMKLSDKIDAIAIKEYDYTLRELAKELGKKKPVLKKVKGLVFKSGKKIVNTGVRKPIENLDDIPFASKVYKKHLNHKNYFYSANLWPEITIVTGRGCPFNCLFCNWVQNLNPGKYRTRSITNVIEEFKYIEKEFPEVKEVFLEDDTFTADFRRVKEFCKKKIDAGIKVKWSCNARADVPLDVLKLMKRAGCRLLCVGFESGSQAILNKARKGTIIPRIEKFMQDAKKAGVLVHGCFMVGNIGETTDTARQTVEFAKRLNPDSAQFFPIMVYPGTGSYEYFKKQGWLITEDYSKWLDSEGSHNCMVSTPQLSNNELVRLCDEGRRAFYLRPNYMTGKALQIVKTPEEARRILKSAFTLAKYLLRGSKGVKK</sequence>
<dbReference type="Pfam" id="PF02310">
    <property type="entry name" value="B12-binding"/>
    <property type="match status" value="1"/>
</dbReference>
<evidence type="ECO:0000313" key="9">
    <source>
        <dbReference type="Proteomes" id="UP000226592"/>
    </source>
</evidence>
<dbReference type="GO" id="GO:0031419">
    <property type="term" value="F:cobalamin binding"/>
    <property type="evidence" value="ECO:0007669"/>
    <property type="project" value="InterPro"/>
</dbReference>
<dbReference type="InterPro" id="IPR058240">
    <property type="entry name" value="rSAM_sf"/>
</dbReference>
<dbReference type="SFLD" id="SFLDG01082">
    <property type="entry name" value="B12-binding_domain_containing"/>
    <property type="match status" value="1"/>
</dbReference>
<dbReference type="Pfam" id="PF04055">
    <property type="entry name" value="Radical_SAM"/>
    <property type="match status" value="1"/>
</dbReference>
<dbReference type="PROSITE" id="PS51918">
    <property type="entry name" value="RADICAL_SAM"/>
    <property type="match status" value="1"/>
</dbReference>
<dbReference type="InterPro" id="IPR006638">
    <property type="entry name" value="Elp3/MiaA/NifB-like_rSAM"/>
</dbReference>
<comment type="caution">
    <text evidence="8">The sequence shown here is derived from an EMBL/GenBank/DDBJ whole genome shotgun (WGS) entry which is preliminary data.</text>
</comment>
<dbReference type="SFLD" id="SFLDG01123">
    <property type="entry name" value="methyltransferase_(Class_B)"/>
    <property type="match status" value="1"/>
</dbReference>
<comment type="cofactor">
    <cofactor evidence="1">
        <name>[4Fe-4S] cluster</name>
        <dbReference type="ChEBI" id="CHEBI:49883"/>
    </cofactor>
</comment>
<dbReference type="SMART" id="SM00729">
    <property type="entry name" value="Elp3"/>
    <property type="match status" value="1"/>
</dbReference>
<evidence type="ECO:0000256" key="2">
    <source>
        <dbReference type="ARBA" id="ARBA00022691"/>
    </source>
</evidence>
<dbReference type="PANTHER" id="PTHR43409:SF16">
    <property type="entry name" value="SLR0320 PROTEIN"/>
    <property type="match status" value="1"/>
</dbReference>
<evidence type="ECO:0000259" key="7">
    <source>
        <dbReference type="PROSITE" id="PS51918"/>
    </source>
</evidence>
<feature type="domain" description="Radical SAM core" evidence="7">
    <location>
        <begin position="195"/>
        <end position="414"/>
    </location>
</feature>
<dbReference type="GO" id="GO:0051539">
    <property type="term" value="F:4 iron, 4 sulfur cluster binding"/>
    <property type="evidence" value="ECO:0007669"/>
    <property type="project" value="UniProtKB-KW"/>
</dbReference>
<dbReference type="InterPro" id="IPR023404">
    <property type="entry name" value="rSAM_horseshoe"/>
</dbReference>
<evidence type="ECO:0000256" key="1">
    <source>
        <dbReference type="ARBA" id="ARBA00001966"/>
    </source>
</evidence>
<dbReference type="GO" id="GO:0046872">
    <property type="term" value="F:metal ion binding"/>
    <property type="evidence" value="ECO:0007669"/>
    <property type="project" value="UniProtKB-KW"/>
</dbReference>
<keyword evidence="2" id="KW-0949">S-adenosyl-L-methionine</keyword>
<dbReference type="InterPro" id="IPR051198">
    <property type="entry name" value="BchE-like"/>
</dbReference>
<dbReference type="InterPro" id="IPR034466">
    <property type="entry name" value="Methyltransferase_Class_B"/>
</dbReference>
<evidence type="ECO:0000259" key="6">
    <source>
        <dbReference type="PROSITE" id="PS51332"/>
    </source>
</evidence>
<evidence type="ECO:0000256" key="3">
    <source>
        <dbReference type="ARBA" id="ARBA00022723"/>
    </source>
</evidence>
<dbReference type="Proteomes" id="UP000226592">
    <property type="component" value="Unassembled WGS sequence"/>
</dbReference>
<gene>
    <name evidence="8" type="ORF">CL943_00485</name>
</gene>
<dbReference type="SUPFAM" id="SSF102114">
    <property type="entry name" value="Radical SAM enzymes"/>
    <property type="match status" value="1"/>
</dbReference>
<keyword evidence="5" id="KW-0411">Iron-sulfur</keyword>
<evidence type="ECO:0000256" key="5">
    <source>
        <dbReference type="ARBA" id="ARBA00023014"/>
    </source>
</evidence>
<dbReference type="GO" id="GO:0005829">
    <property type="term" value="C:cytosol"/>
    <property type="evidence" value="ECO:0007669"/>
    <property type="project" value="TreeGrafter"/>
</dbReference>
<evidence type="ECO:0000256" key="4">
    <source>
        <dbReference type="ARBA" id="ARBA00023004"/>
    </source>
</evidence>
<dbReference type="PANTHER" id="PTHR43409">
    <property type="entry name" value="ANAEROBIC MAGNESIUM-PROTOPORPHYRIN IX MONOMETHYL ESTER CYCLASE-RELATED"/>
    <property type="match status" value="1"/>
</dbReference>
<dbReference type="PROSITE" id="PS51332">
    <property type="entry name" value="B12_BINDING"/>
    <property type="match status" value="1"/>
</dbReference>
<reference evidence="9" key="1">
    <citation type="submission" date="2017-09" db="EMBL/GenBank/DDBJ databases">
        <title>The Reconstruction of 2,631 Draft Metagenome-Assembled Genomes from the Global Oceans.</title>
        <authorList>
            <person name="Tully B.J."/>
            <person name="Graham E.D."/>
            <person name="Heidelberg J.F."/>
        </authorList>
    </citation>
    <scope>NUCLEOTIDE SEQUENCE [LARGE SCALE GENOMIC DNA]</scope>
</reference>
<accession>A0A2D6M016</accession>
<dbReference type="SFLD" id="SFLDS00029">
    <property type="entry name" value="Radical_SAM"/>
    <property type="match status" value="1"/>
</dbReference>
<dbReference type="Gene3D" id="3.40.50.280">
    <property type="entry name" value="Cobalamin-binding domain"/>
    <property type="match status" value="1"/>
</dbReference>
<evidence type="ECO:0000313" key="8">
    <source>
        <dbReference type="EMBL" id="MAG21768.1"/>
    </source>
</evidence>